<sequence>MSKKNIIKGAAILTAANLITRLMGFFNRVYMSNAIGIEGMGLYQLVMPIYILSWSITSSGFSTTISRITAKENAKRHYGNISKTVKVSVCICILISIIVSTVMYFGADFIAVSIIKDSRTAISMRILAIAVPFMAAGSCLRGYFLGMQQHVVPALSQVLEQTVRIIIIVVLSPLLAEKGLEYGCAAAITGVLLGEAISCLFTVICYKGFSKKAKYTYSDDLSTAKCTALILSMAIPLSATRISSSLLSALENILIPQKLQLYGLSSQAAMSTFGNITGMALPLIQLPSSFLMAISTTLVPALSETQATGSISKSAYVAEKSLKFTIVTGLCFTGIFMLFPHEICQIVYSKKELGDTLIKLAVICPFLYLQITMAGILNGLGCHNFIFKTSLLASAINLSFIYFIMTIIGTDAFIIGLTISLVTIVLLGIHNINRLINLRFSFIKSFFVPLICTCVSFFAVKTLTFEKSLSVYMVLFNMLIFCIIYVSLLLITGAITKRDITAVMPKIKRHH</sequence>
<feature type="transmembrane region" description="Helical" evidence="6">
    <location>
        <begin position="126"/>
        <end position="146"/>
    </location>
</feature>
<feature type="transmembrane region" description="Helical" evidence="6">
    <location>
        <begin position="158"/>
        <end position="176"/>
    </location>
</feature>
<dbReference type="CDD" id="cd13124">
    <property type="entry name" value="MATE_SpoVB_like"/>
    <property type="match status" value="1"/>
</dbReference>
<dbReference type="AlphaFoldDB" id="A0A644ZZM7"/>
<reference evidence="7" key="1">
    <citation type="submission" date="2019-08" db="EMBL/GenBank/DDBJ databases">
        <authorList>
            <person name="Kucharzyk K."/>
            <person name="Murdoch R.W."/>
            <person name="Higgins S."/>
            <person name="Loffler F."/>
        </authorList>
    </citation>
    <scope>NUCLEOTIDE SEQUENCE</scope>
</reference>
<feature type="transmembrane region" description="Helical" evidence="6">
    <location>
        <begin position="12"/>
        <end position="30"/>
    </location>
</feature>
<evidence type="ECO:0000256" key="4">
    <source>
        <dbReference type="ARBA" id="ARBA00022989"/>
    </source>
</evidence>
<dbReference type="InterPro" id="IPR002797">
    <property type="entry name" value="Polysacc_synth"/>
</dbReference>
<feature type="transmembrane region" description="Helical" evidence="6">
    <location>
        <begin position="87"/>
        <end position="106"/>
    </location>
</feature>
<feature type="transmembrane region" description="Helical" evidence="6">
    <location>
        <begin position="472"/>
        <end position="496"/>
    </location>
</feature>
<keyword evidence="5 6" id="KW-0472">Membrane</keyword>
<evidence type="ECO:0000256" key="5">
    <source>
        <dbReference type="ARBA" id="ARBA00023136"/>
    </source>
</evidence>
<dbReference type="Pfam" id="PF01943">
    <property type="entry name" value="Polysacc_synt"/>
    <property type="match status" value="1"/>
</dbReference>
<dbReference type="PANTHER" id="PTHR30250">
    <property type="entry name" value="PST FAMILY PREDICTED COLANIC ACID TRANSPORTER"/>
    <property type="match status" value="1"/>
</dbReference>
<dbReference type="InterPro" id="IPR024923">
    <property type="entry name" value="PG_synth_SpoVB"/>
</dbReference>
<evidence type="ECO:0000256" key="6">
    <source>
        <dbReference type="SAM" id="Phobius"/>
    </source>
</evidence>
<feature type="transmembrane region" description="Helical" evidence="6">
    <location>
        <begin position="322"/>
        <end position="339"/>
    </location>
</feature>
<dbReference type="PANTHER" id="PTHR30250:SF24">
    <property type="entry name" value="STAGE V SPORULATION PROTEIN B"/>
    <property type="match status" value="1"/>
</dbReference>
<proteinExistence type="predicted"/>
<feature type="transmembrane region" description="Helical" evidence="6">
    <location>
        <begin position="182"/>
        <end position="206"/>
    </location>
</feature>
<gene>
    <name evidence="7" type="primary">spoVB_11</name>
    <name evidence="7" type="ORF">SDC9_92930</name>
</gene>
<dbReference type="EMBL" id="VSSQ01011195">
    <property type="protein sequence ID" value="MPM46232.1"/>
    <property type="molecule type" value="Genomic_DNA"/>
</dbReference>
<keyword evidence="4 6" id="KW-1133">Transmembrane helix</keyword>
<evidence type="ECO:0000313" key="7">
    <source>
        <dbReference type="EMBL" id="MPM46232.1"/>
    </source>
</evidence>
<evidence type="ECO:0000256" key="1">
    <source>
        <dbReference type="ARBA" id="ARBA00004651"/>
    </source>
</evidence>
<dbReference type="PIRSF" id="PIRSF038958">
    <property type="entry name" value="PG_synth_SpoVB"/>
    <property type="match status" value="1"/>
</dbReference>
<keyword evidence="2" id="KW-1003">Cell membrane</keyword>
<dbReference type="InterPro" id="IPR050833">
    <property type="entry name" value="Poly_Biosynth_Transport"/>
</dbReference>
<dbReference type="GO" id="GO:0005886">
    <property type="term" value="C:plasma membrane"/>
    <property type="evidence" value="ECO:0007669"/>
    <property type="project" value="UniProtKB-SubCell"/>
</dbReference>
<accession>A0A644ZZM7</accession>
<name>A0A644ZZM7_9ZZZZ</name>
<comment type="caution">
    <text evidence="7">The sequence shown here is derived from an EMBL/GenBank/DDBJ whole genome shotgun (WGS) entry which is preliminary data.</text>
</comment>
<comment type="subcellular location">
    <subcellularLocation>
        <location evidence="1">Cell membrane</location>
        <topology evidence="1">Multi-pass membrane protein</topology>
    </subcellularLocation>
</comment>
<keyword evidence="3 6" id="KW-0812">Transmembrane</keyword>
<feature type="transmembrane region" description="Helical" evidence="6">
    <location>
        <begin position="360"/>
        <end position="380"/>
    </location>
</feature>
<feature type="transmembrane region" description="Helical" evidence="6">
    <location>
        <begin position="400"/>
        <end position="429"/>
    </location>
</feature>
<evidence type="ECO:0000256" key="2">
    <source>
        <dbReference type="ARBA" id="ARBA00022475"/>
    </source>
</evidence>
<feature type="transmembrane region" description="Helical" evidence="6">
    <location>
        <begin position="441"/>
        <end position="460"/>
    </location>
</feature>
<feature type="transmembrane region" description="Helical" evidence="6">
    <location>
        <begin position="42"/>
        <end position="66"/>
    </location>
</feature>
<organism evidence="7">
    <name type="scientific">bioreactor metagenome</name>
    <dbReference type="NCBI Taxonomy" id="1076179"/>
    <lineage>
        <taxon>unclassified sequences</taxon>
        <taxon>metagenomes</taxon>
        <taxon>ecological metagenomes</taxon>
    </lineage>
</organism>
<protein>
    <submittedName>
        <fullName evidence="7">Stage V sporulation protein B</fullName>
    </submittedName>
</protein>
<evidence type="ECO:0000256" key="3">
    <source>
        <dbReference type="ARBA" id="ARBA00022692"/>
    </source>
</evidence>